<dbReference type="Proteomes" id="UP000694886">
    <property type="component" value="Chromosome 1"/>
</dbReference>
<dbReference type="PROSITE" id="PS51005">
    <property type="entry name" value="NAC"/>
    <property type="match status" value="1"/>
</dbReference>
<dbReference type="KEGG" id="tcc:18611877"/>
<organism evidence="7 8">
    <name type="scientific">Theobroma cacao</name>
    <name type="common">Cacao</name>
    <name type="synonym">Cocoa</name>
    <dbReference type="NCBI Taxonomy" id="3641"/>
    <lineage>
        <taxon>Eukaryota</taxon>
        <taxon>Viridiplantae</taxon>
        <taxon>Streptophyta</taxon>
        <taxon>Embryophyta</taxon>
        <taxon>Tracheophyta</taxon>
        <taxon>Spermatophyta</taxon>
        <taxon>Magnoliopsida</taxon>
        <taxon>eudicotyledons</taxon>
        <taxon>Gunneridae</taxon>
        <taxon>Pentapetalae</taxon>
        <taxon>rosids</taxon>
        <taxon>malvids</taxon>
        <taxon>Malvales</taxon>
        <taxon>Malvaceae</taxon>
        <taxon>Byttnerioideae</taxon>
        <taxon>Theobroma</taxon>
    </lineage>
</organism>
<feature type="compositionally biased region" description="Polar residues" evidence="5">
    <location>
        <begin position="181"/>
        <end position="202"/>
    </location>
</feature>
<evidence type="ECO:0000313" key="8">
    <source>
        <dbReference type="RefSeq" id="XP_007048410.2"/>
    </source>
</evidence>
<dbReference type="Gramene" id="Tc01v2_t011350.1">
    <property type="protein sequence ID" value="Tc01v2_p011350.1"/>
    <property type="gene ID" value="Tc01v2_g011350"/>
</dbReference>
<keyword evidence="4" id="KW-0539">Nucleus</keyword>
<gene>
    <name evidence="8" type="primary">LOC18611877</name>
</gene>
<dbReference type="PANTHER" id="PTHR31719">
    <property type="entry name" value="NAC TRANSCRIPTION FACTOR 56"/>
    <property type="match status" value="1"/>
</dbReference>
<sequence length="325" mass="37619">MSLPCKSEPPEDVEKFFKSFPPGYRFKPRDEELVVHYLKNKLFNKPLPPNRIKEVQLYKYNPETLVEQNKSYGEGEWYFFTPRDKKYRNGSRPRRAAGDGYWKATGADRVLKFRGVEVGYRKALVFYRGKPPKGQKTDWMMHEFRLKDPPKISNLNKDDMRLDDWVLCKIYKKMDKSMKSCGSRQAASTQNQESDSEVQPESGNKAVELEREASGYVLGETADGFAQGFMAFSEWGHDHELEEHGGPFKGLATSLGSFYDDSMLEQNSIMFPNSISDYYDENLMQQMTVLEPLPSSIPPFRSFRSMDKLPSVSHNFDFSSQFFDL</sequence>
<evidence type="ECO:0000313" key="7">
    <source>
        <dbReference type="Proteomes" id="UP000694886"/>
    </source>
</evidence>
<protein>
    <submittedName>
        <fullName evidence="8">NAC domain-containing protein 67</fullName>
    </submittedName>
</protein>
<evidence type="ECO:0000256" key="4">
    <source>
        <dbReference type="ARBA" id="ARBA00023242"/>
    </source>
</evidence>
<dbReference type="InterPro" id="IPR003441">
    <property type="entry name" value="NAC-dom"/>
</dbReference>
<dbReference type="InterPro" id="IPR036093">
    <property type="entry name" value="NAC_dom_sf"/>
</dbReference>
<dbReference type="PANTHER" id="PTHR31719:SF179">
    <property type="entry name" value="OS08G0148400 PROTEIN"/>
    <property type="match status" value="1"/>
</dbReference>
<keyword evidence="2" id="KW-0238">DNA-binding</keyword>
<dbReference type="RefSeq" id="XP_007048410.2">
    <property type="nucleotide sequence ID" value="XM_007048348.2"/>
</dbReference>
<feature type="region of interest" description="Disordered" evidence="5">
    <location>
        <begin position="181"/>
        <end position="204"/>
    </location>
</feature>
<dbReference type="AlphaFoldDB" id="A0AB32VP10"/>
<evidence type="ECO:0000259" key="6">
    <source>
        <dbReference type="PROSITE" id="PS51005"/>
    </source>
</evidence>
<dbReference type="GeneID" id="18611877"/>
<feature type="domain" description="NAC" evidence="6">
    <location>
        <begin position="20"/>
        <end position="173"/>
    </location>
</feature>
<dbReference type="Gene3D" id="2.170.150.80">
    <property type="entry name" value="NAC domain"/>
    <property type="match status" value="1"/>
</dbReference>
<reference evidence="7" key="1">
    <citation type="journal article" date="1997" name="Nucleic Acids Res.">
        <title>tRNAscan-SE: a program for improved detection of transfer RNA genes in genomic sequence.</title>
        <authorList>
            <person name="Lowe T.M."/>
            <person name="Eddy S.R."/>
        </authorList>
    </citation>
    <scope>NUCLEOTIDE SEQUENCE [LARGE SCALE GENOMIC DNA]</scope>
    <source>
        <strain evidence="7">r\B97-61/B2</strain>
    </source>
</reference>
<reference evidence="8" key="2">
    <citation type="submission" date="2025-08" db="UniProtKB">
        <authorList>
            <consortium name="RefSeq"/>
        </authorList>
    </citation>
    <scope>IDENTIFICATION</scope>
</reference>
<dbReference type="GO" id="GO:0003677">
    <property type="term" value="F:DNA binding"/>
    <property type="evidence" value="ECO:0007669"/>
    <property type="project" value="UniProtKB-KW"/>
</dbReference>
<dbReference type="Pfam" id="PF02365">
    <property type="entry name" value="NAM"/>
    <property type="match status" value="1"/>
</dbReference>
<evidence type="ECO:0000256" key="1">
    <source>
        <dbReference type="ARBA" id="ARBA00023015"/>
    </source>
</evidence>
<proteinExistence type="predicted"/>
<name>A0AB32VP10_THECC</name>
<dbReference type="SUPFAM" id="SSF101941">
    <property type="entry name" value="NAC domain"/>
    <property type="match status" value="1"/>
</dbReference>
<evidence type="ECO:0000256" key="5">
    <source>
        <dbReference type="SAM" id="MobiDB-lite"/>
    </source>
</evidence>
<keyword evidence="3" id="KW-0804">Transcription</keyword>
<keyword evidence="1" id="KW-0805">Transcription regulation</keyword>
<evidence type="ECO:0000256" key="2">
    <source>
        <dbReference type="ARBA" id="ARBA00023125"/>
    </source>
</evidence>
<dbReference type="GO" id="GO:0006355">
    <property type="term" value="P:regulation of DNA-templated transcription"/>
    <property type="evidence" value="ECO:0007669"/>
    <property type="project" value="InterPro"/>
</dbReference>
<accession>A0AB32VP10</accession>
<evidence type="ECO:0000256" key="3">
    <source>
        <dbReference type="ARBA" id="ARBA00023163"/>
    </source>
</evidence>